<dbReference type="RefSeq" id="WP_193190222.1">
    <property type="nucleotide sequence ID" value="NZ_JACZFR010000012.1"/>
</dbReference>
<name>A0ABW1YQ73_9GAMM</name>
<keyword evidence="3" id="KW-1185">Reference proteome</keyword>
<feature type="compositionally biased region" description="Basic and acidic residues" evidence="1">
    <location>
        <begin position="271"/>
        <end position="283"/>
    </location>
</feature>
<dbReference type="Proteomes" id="UP001596425">
    <property type="component" value="Unassembled WGS sequence"/>
</dbReference>
<proteinExistence type="predicted"/>
<organism evidence="2 3">
    <name type="scientific">Microbulbifer taiwanensis</name>
    <dbReference type="NCBI Taxonomy" id="986746"/>
    <lineage>
        <taxon>Bacteria</taxon>
        <taxon>Pseudomonadati</taxon>
        <taxon>Pseudomonadota</taxon>
        <taxon>Gammaproteobacteria</taxon>
        <taxon>Cellvibrionales</taxon>
        <taxon>Microbulbiferaceae</taxon>
        <taxon>Microbulbifer</taxon>
    </lineage>
</organism>
<reference evidence="3" key="1">
    <citation type="journal article" date="2019" name="Int. J. Syst. Evol. Microbiol.">
        <title>The Global Catalogue of Microorganisms (GCM) 10K type strain sequencing project: providing services to taxonomists for standard genome sequencing and annotation.</title>
        <authorList>
            <consortium name="The Broad Institute Genomics Platform"/>
            <consortium name="The Broad Institute Genome Sequencing Center for Infectious Disease"/>
            <person name="Wu L."/>
            <person name="Ma J."/>
        </authorList>
    </citation>
    <scope>NUCLEOTIDE SEQUENCE [LARGE SCALE GENOMIC DNA]</scope>
    <source>
        <strain evidence="3">CGMCC 1.13718</strain>
    </source>
</reference>
<protein>
    <submittedName>
        <fullName evidence="2">Uncharacterized protein</fullName>
    </submittedName>
</protein>
<gene>
    <name evidence="2" type="ORF">ACFQBM_12105</name>
</gene>
<evidence type="ECO:0000256" key="1">
    <source>
        <dbReference type="SAM" id="MobiDB-lite"/>
    </source>
</evidence>
<accession>A0ABW1YQ73</accession>
<evidence type="ECO:0000313" key="2">
    <source>
        <dbReference type="EMBL" id="MFC6634033.1"/>
    </source>
</evidence>
<comment type="caution">
    <text evidence="2">The sequence shown here is derived from an EMBL/GenBank/DDBJ whole genome shotgun (WGS) entry which is preliminary data.</text>
</comment>
<sequence>MPEKTNKVSLPEAVNNCTGDAAKVEHPLESLGEIPTTPVWYASNKAKFDQLAKAFKIAESDIKSAELSDKYENGILVPAVNELRYCSYHVIKAISANNAADQRDQLYRGLRHCERASYDALELGLTTYLKKIDEFRAIYRDKNVVMSKVIPGYPEDMREASKAQALLGKNFKDKTEIFEEVREYLSKIKDIYLKFNEAEDDLNTEARQANQSLKYTKLALAATVLIAIAGWTKVFYSPSPQIVPDAVQPANKAKPITTIDEADIGASQPADRAKIDAPTDRTR</sequence>
<feature type="region of interest" description="Disordered" evidence="1">
    <location>
        <begin position="258"/>
        <end position="283"/>
    </location>
</feature>
<dbReference type="EMBL" id="JBHSVR010000001">
    <property type="protein sequence ID" value="MFC6634033.1"/>
    <property type="molecule type" value="Genomic_DNA"/>
</dbReference>
<evidence type="ECO:0000313" key="3">
    <source>
        <dbReference type="Proteomes" id="UP001596425"/>
    </source>
</evidence>